<protein>
    <recommendedName>
        <fullName evidence="8">Cytochrome b5 domain-containing protein 1</fullName>
    </recommendedName>
</protein>
<dbReference type="EMBL" id="JBGBPQ010000001">
    <property type="protein sequence ID" value="KAL1530101.1"/>
    <property type="molecule type" value="Genomic_DNA"/>
</dbReference>
<evidence type="ECO:0000256" key="4">
    <source>
        <dbReference type="ARBA" id="ARBA00022723"/>
    </source>
</evidence>
<comment type="subcellular location">
    <subcellularLocation>
        <location evidence="1">Cytoplasm</location>
        <location evidence="1">Cytoskeleton</location>
        <location evidence="1">Cilium axoneme</location>
    </subcellularLocation>
</comment>
<sequence>MDAEQVEAATKIAAAKRGQKARRHAEESRQAASKVAAVQRSRNERKKRRDEEKSAIKIQSRARGRRARSRTLKKDSSQQRYFTPAEVAMHSTADDCWVSVFRKIINLTPLIKVNPGHLVQPLIDNAGTDITHWFDPETRDVRTYIDPKTQQEVPFTPMGTFIHCPPNKPTANWSSNIGTVWWKDSSLVMGKLTQRTRRIKLENMLTKQKSELEVCSEETLEEIQKRYLKYNSHSASYTWKRTDTNQVARLLDMRLTLEENGIPHDADDFEALNIDPDFYIPTIQLYFSDDLTVA</sequence>
<dbReference type="Gene3D" id="3.10.120.10">
    <property type="entry name" value="Cytochrome b5-like heme/steroid binding domain"/>
    <property type="match status" value="1"/>
</dbReference>
<feature type="compositionally biased region" description="Basic residues" evidence="10">
    <location>
        <begin position="60"/>
        <end position="71"/>
    </location>
</feature>
<dbReference type="Proteomes" id="UP001515480">
    <property type="component" value="Unassembled WGS sequence"/>
</dbReference>
<proteinExistence type="predicted"/>
<dbReference type="InterPro" id="IPR036400">
    <property type="entry name" value="Cyt_B5-like_heme/steroid_sf"/>
</dbReference>
<keyword evidence="7" id="KW-0966">Cell projection</keyword>
<dbReference type="PROSITE" id="PS50255">
    <property type="entry name" value="CYTOCHROME_B5_2"/>
    <property type="match status" value="1"/>
</dbReference>
<dbReference type="GO" id="GO:0046872">
    <property type="term" value="F:metal ion binding"/>
    <property type="evidence" value="ECO:0007669"/>
    <property type="project" value="UniProtKB-KW"/>
</dbReference>
<evidence type="ECO:0000259" key="11">
    <source>
        <dbReference type="PROSITE" id="PS50255"/>
    </source>
</evidence>
<keyword evidence="13" id="KW-1185">Reference proteome</keyword>
<keyword evidence="6" id="KW-0206">Cytoskeleton</keyword>
<dbReference type="InterPro" id="IPR000048">
    <property type="entry name" value="IQ_motif_EF-hand-BS"/>
</dbReference>
<evidence type="ECO:0000256" key="2">
    <source>
        <dbReference type="ARBA" id="ARBA00022490"/>
    </source>
</evidence>
<feature type="region of interest" description="Disordered" evidence="10">
    <location>
        <begin position="1"/>
        <end position="78"/>
    </location>
</feature>
<comment type="caution">
    <text evidence="12">The sequence shown here is derived from an EMBL/GenBank/DDBJ whole genome shotgun (WGS) entry which is preliminary data.</text>
</comment>
<dbReference type="SMART" id="SM00015">
    <property type="entry name" value="IQ"/>
    <property type="match status" value="2"/>
</dbReference>
<dbReference type="InterPro" id="IPR001199">
    <property type="entry name" value="Cyt_B5-like_heme/steroid-bd"/>
</dbReference>
<evidence type="ECO:0000256" key="10">
    <source>
        <dbReference type="SAM" id="MobiDB-lite"/>
    </source>
</evidence>
<dbReference type="PROSITE" id="PS50096">
    <property type="entry name" value="IQ"/>
    <property type="match status" value="2"/>
</dbReference>
<keyword evidence="5" id="KW-0408">Iron</keyword>
<evidence type="ECO:0000256" key="1">
    <source>
        <dbReference type="ARBA" id="ARBA00004430"/>
    </source>
</evidence>
<accession>A0AB34KBE6</accession>
<keyword evidence="4" id="KW-0479">Metal-binding</keyword>
<gene>
    <name evidence="12" type="ORF">AB1Y20_001023</name>
</gene>
<dbReference type="PANTHER" id="PTHR21281">
    <property type="entry name" value="CYTOCHROME B5 DOMAIN-CONTAINING PROTEIN 1"/>
    <property type="match status" value="1"/>
</dbReference>
<dbReference type="InterPro" id="IPR052320">
    <property type="entry name" value="Cytochrome_b5_domain"/>
</dbReference>
<evidence type="ECO:0000256" key="6">
    <source>
        <dbReference type="ARBA" id="ARBA00023212"/>
    </source>
</evidence>
<dbReference type="PANTHER" id="PTHR21281:SF0">
    <property type="entry name" value="CYTOCHROME B5 DOMAIN-CONTAINING PROTEIN 1"/>
    <property type="match status" value="1"/>
</dbReference>
<evidence type="ECO:0000313" key="13">
    <source>
        <dbReference type="Proteomes" id="UP001515480"/>
    </source>
</evidence>
<organism evidence="12 13">
    <name type="scientific">Prymnesium parvum</name>
    <name type="common">Toxic golden alga</name>
    <dbReference type="NCBI Taxonomy" id="97485"/>
    <lineage>
        <taxon>Eukaryota</taxon>
        <taxon>Haptista</taxon>
        <taxon>Haptophyta</taxon>
        <taxon>Prymnesiophyceae</taxon>
        <taxon>Prymnesiales</taxon>
        <taxon>Prymnesiaceae</taxon>
        <taxon>Prymnesium</taxon>
    </lineage>
</organism>
<comment type="function">
    <text evidence="9">Radial spoke stalk protein that binds heme under oxidizing conditions. Required for the coordinated beating of multiple cilia maybe by functioning in a redox signaling pathway.</text>
</comment>
<dbReference type="SMART" id="SM01117">
    <property type="entry name" value="Cyt-b5"/>
    <property type="match status" value="1"/>
</dbReference>
<evidence type="ECO:0000256" key="9">
    <source>
        <dbReference type="ARBA" id="ARBA00046139"/>
    </source>
</evidence>
<keyword evidence="3" id="KW-0349">Heme</keyword>
<dbReference type="AlphaFoldDB" id="A0AB34KBE6"/>
<evidence type="ECO:0000256" key="5">
    <source>
        <dbReference type="ARBA" id="ARBA00023004"/>
    </source>
</evidence>
<evidence type="ECO:0000256" key="3">
    <source>
        <dbReference type="ARBA" id="ARBA00022617"/>
    </source>
</evidence>
<evidence type="ECO:0000256" key="7">
    <source>
        <dbReference type="ARBA" id="ARBA00023273"/>
    </source>
</evidence>
<keyword evidence="2" id="KW-0963">Cytoplasm</keyword>
<reference evidence="12 13" key="1">
    <citation type="journal article" date="2024" name="Science">
        <title>Giant polyketide synthase enzymes in the biosynthesis of giant marine polyether toxins.</title>
        <authorList>
            <person name="Fallon T.R."/>
            <person name="Shende V.V."/>
            <person name="Wierzbicki I.H."/>
            <person name="Pendleton A.L."/>
            <person name="Watervoot N.F."/>
            <person name="Auber R.P."/>
            <person name="Gonzalez D.J."/>
            <person name="Wisecaver J.H."/>
            <person name="Moore B.S."/>
        </authorList>
    </citation>
    <scope>NUCLEOTIDE SEQUENCE [LARGE SCALE GENOMIC DNA]</scope>
    <source>
        <strain evidence="12 13">12B1</strain>
    </source>
</reference>
<evidence type="ECO:0000313" key="12">
    <source>
        <dbReference type="EMBL" id="KAL1530101.1"/>
    </source>
</evidence>
<dbReference type="GO" id="GO:0005930">
    <property type="term" value="C:axoneme"/>
    <property type="evidence" value="ECO:0007669"/>
    <property type="project" value="UniProtKB-SubCell"/>
</dbReference>
<dbReference type="SUPFAM" id="SSF55856">
    <property type="entry name" value="Cytochrome b5-like heme/steroid binding domain"/>
    <property type="match status" value="1"/>
</dbReference>
<feature type="domain" description="Cytochrome b5 heme-binding" evidence="11">
    <location>
        <begin position="79"/>
        <end position="134"/>
    </location>
</feature>
<name>A0AB34KBE6_PRYPA</name>
<evidence type="ECO:0000256" key="8">
    <source>
        <dbReference type="ARBA" id="ARBA00040649"/>
    </source>
</evidence>